<dbReference type="SUPFAM" id="SSF56281">
    <property type="entry name" value="Metallo-hydrolase/oxidoreductase"/>
    <property type="match status" value="1"/>
</dbReference>
<dbReference type="Pfam" id="PF14234">
    <property type="entry name" value="DUF4336"/>
    <property type="match status" value="1"/>
</dbReference>
<dbReference type="AlphaFoldDB" id="A0A3S7UYX8"/>
<proteinExistence type="predicted"/>
<dbReference type="PANTHER" id="PTHR33835:SF1">
    <property type="entry name" value="METALLO-BETA-LACTAMASE DOMAIN-CONTAINING PROTEIN"/>
    <property type="match status" value="1"/>
</dbReference>
<evidence type="ECO:0008006" key="2">
    <source>
        <dbReference type="Google" id="ProtNLM"/>
    </source>
</evidence>
<dbReference type="InterPro" id="IPR025638">
    <property type="entry name" value="DUF4336"/>
</dbReference>
<protein>
    <recommendedName>
        <fullName evidence="2">DUF4336 domain-containing protein</fullName>
    </recommendedName>
</protein>
<reference evidence="1" key="1">
    <citation type="journal article" date="2018" name="J. Ind. Microbiol. Biotechnol.">
        <title>Genome mining reveals uncommon alkylpyrones as type III PKS products from myxobacteria.</title>
        <authorList>
            <person name="Hug J.J."/>
            <person name="Panter F."/>
            <person name="Krug D."/>
            <person name="Muller R."/>
        </authorList>
    </citation>
    <scope>NUCLEOTIDE SEQUENCE</scope>
    <source>
        <strain evidence="1">MCy6431</strain>
    </source>
</reference>
<organism evidence="1">
    <name type="scientific">Corallococcus coralloides</name>
    <name type="common">Myxococcus coralloides</name>
    <dbReference type="NCBI Taxonomy" id="184914"/>
    <lineage>
        <taxon>Bacteria</taxon>
        <taxon>Pseudomonadati</taxon>
        <taxon>Myxococcota</taxon>
        <taxon>Myxococcia</taxon>
        <taxon>Myxococcales</taxon>
        <taxon>Cystobacterineae</taxon>
        <taxon>Myxococcaceae</taxon>
        <taxon>Corallococcus</taxon>
    </lineage>
</organism>
<dbReference type="EMBL" id="MH908913">
    <property type="protein sequence ID" value="AYM53948.1"/>
    <property type="molecule type" value="Genomic_DNA"/>
</dbReference>
<dbReference type="PANTHER" id="PTHR33835">
    <property type="entry name" value="YALI0C07656P"/>
    <property type="match status" value="1"/>
</dbReference>
<sequence length="226" mass="25113">MLQPVVEGIHVLTVPFKVGAFDLGGRMTVIRLPDGGLWVHSPVRFSPEARAAVDALGPVRFLVAPNLWHHLALQDWAAAYPEAKVAAPAGLRRKRPDLRIDLELGDTPDGGWAGVIDQVLVRGMPQFDEYVFFHRPSRTVLLTDVAFNIHRTDSWLTRTYLKLSGAWQQLGTTYLARAVLMKDMGAVRASLDKVLAWNAERVVVCHGDVVERGGQEALANAFRRLY</sequence>
<dbReference type="InterPro" id="IPR036866">
    <property type="entry name" value="RibonucZ/Hydroxyglut_hydro"/>
</dbReference>
<accession>A0A3S7UYX8</accession>
<name>A0A3S7UYX8_CORCK</name>
<evidence type="ECO:0000313" key="1">
    <source>
        <dbReference type="EMBL" id="AYM53948.1"/>
    </source>
</evidence>